<dbReference type="Proteomes" id="UP001055879">
    <property type="component" value="Linkage Group LG10"/>
</dbReference>
<reference evidence="2" key="1">
    <citation type="journal article" date="2022" name="Mol. Ecol. Resour.">
        <title>The genomes of chicory, endive, great burdock and yacon provide insights into Asteraceae palaeo-polyploidization history and plant inulin production.</title>
        <authorList>
            <person name="Fan W."/>
            <person name="Wang S."/>
            <person name="Wang H."/>
            <person name="Wang A."/>
            <person name="Jiang F."/>
            <person name="Liu H."/>
            <person name="Zhao H."/>
            <person name="Xu D."/>
            <person name="Zhang Y."/>
        </authorList>
    </citation>
    <scope>NUCLEOTIDE SEQUENCE [LARGE SCALE GENOMIC DNA]</scope>
    <source>
        <strain evidence="2">cv. Niubang</strain>
    </source>
</reference>
<name>A0ACB8ZK13_ARCLA</name>
<reference evidence="1 2" key="2">
    <citation type="journal article" date="2022" name="Mol. Ecol. Resour.">
        <title>The genomes of chicory, endive, great burdock and yacon provide insights into Asteraceae paleo-polyploidization history and plant inulin production.</title>
        <authorList>
            <person name="Fan W."/>
            <person name="Wang S."/>
            <person name="Wang H."/>
            <person name="Wang A."/>
            <person name="Jiang F."/>
            <person name="Liu H."/>
            <person name="Zhao H."/>
            <person name="Xu D."/>
            <person name="Zhang Y."/>
        </authorList>
    </citation>
    <scope>NUCLEOTIDE SEQUENCE [LARGE SCALE GENOMIC DNA]</scope>
    <source>
        <strain evidence="2">cv. Niubang</strain>
    </source>
</reference>
<dbReference type="EMBL" id="CM042056">
    <property type="protein sequence ID" value="KAI3697676.1"/>
    <property type="molecule type" value="Genomic_DNA"/>
</dbReference>
<gene>
    <name evidence="1" type="ORF">L6452_30772</name>
</gene>
<accession>A0ACB8ZK13</accession>
<proteinExistence type="predicted"/>
<evidence type="ECO:0000313" key="2">
    <source>
        <dbReference type="Proteomes" id="UP001055879"/>
    </source>
</evidence>
<protein>
    <submittedName>
        <fullName evidence="1">Uncharacterized protein</fullName>
    </submittedName>
</protein>
<sequence length="119" mass="13378">MRSNLFITILIFFLPFILFNSSEAARRVLVGGWTKITNVSDPKVVEIGKFAVDQHNKEAKASLKFSKVVSGERQVVAGMNYNLTITAANGSVENNYVVVVWDKPWVKNFRRLTSFKGPI</sequence>
<evidence type="ECO:0000313" key="1">
    <source>
        <dbReference type="EMBL" id="KAI3697676.1"/>
    </source>
</evidence>
<comment type="caution">
    <text evidence="1">The sequence shown here is derived from an EMBL/GenBank/DDBJ whole genome shotgun (WGS) entry which is preliminary data.</text>
</comment>
<organism evidence="1 2">
    <name type="scientific">Arctium lappa</name>
    <name type="common">Greater burdock</name>
    <name type="synonym">Lappa major</name>
    <dbReference type="NCBI Taxonomy" id="4217"/>
    <lineage>
        <taxon>Eukaryota</taxon>
        <taxon>Viridiplantae</taxon>
        <taxon>Streptophyta</taxon>
        <taxon>Embryophyta</taxon>
        <taxon>Tracheophyta</taxon>
        <taxon>Spermatophyta</taxon>
        <taxon>Magnoliopsida</taxon>
        <taxon>eudicotyledons</taxon>
        <taxon>Gunneridae</taxon>
        <taxon>Pentapetalae</taxon>
        <taxon>asterids</taxon>
        <taxon>campanulids</taxon>
        <taxon>Asterales</taxon>
        <taxon>Asteraceae</taxon>
        <taxon>Carduoideae</taxon>
        <taxon>Cardueae</taxon>
        <taxon>Arctiinae</taxon>
        <taxon>Arctium</taxon>
    </lineage>
</organism>
<keyword evidence="2" id="KW-1185">Reference proteome</keyword>